<dbReference type="STRING" id="34059.A9308_07235"/>
<evidence type="ECO:0000259" key="2">
    <source>
        <dbReference type="Pfam" id="PF09917"/>
    </source>
</evidence>
<reference evidence="3 5" key="1">
    <citation type="submission" date="2016-06" db="EMBL/GenBank/DDBJ databases">
        <title>Draft genome of Moraxella atlantae CCUG 66109.</title>
        <authorList>
            <person name="Salva-Serra F."/>
            <person name="Engstrom-Jakobsson H."/>
            <person name="Thorell K."/>
            <person name="Gonzales-Siles L."/>
            <person name="Karlsson R."/>
            <person name="Boulund F."/>
            <person name="Engstrand L."/>
            <person name="Kristiansson E."/>
            <person name="Moore E."/>
        </authorList>
    </citation>
    <scope>NUCLEOTIDE SEQUENCE [LARGE SCALE GENOMIC DNA]</scope>
    <source>
        <strain evidence="3 5">CCUG 66109</strain>
    </source>
</reference>
<protein>
    <submittedName>
        <fullName evidence="4">Uncharacterized protein conserved in bacteria</fullName>
    </submittedName>
</protein>
<organism evidence="3 5">
    <name type="scientific">Faucicola atlantae</name>
    <dbReference type="NCBI Taxonomy" id="34059"/>
    <lineage>
        <taxon>Bacteria</taxon>
        <taxon>Pseudomonadati</taxon>
        <taxon>Pseudomonadota</taxon>
        <taxon>Gammaproteobacteria</taxon>
        <taxon>Moraxellales</taxon>
        <taxon>Moraxellaceae</taxon>
        <taxon>Faucicola</taxon>
    </lineage>
</organism>
<dbReference type="RefSeq" id="WP_067056736.1">
    <property type="nucleotide sequence ID" value="NZ_LZMZ01000025.1"/>
</dbReference>
<dbReference type="OrthoDB" id="9814399at2"/>
<evidence type="ECO:0000313" key="6">
    <source>
        <dbReference type="Proteomes" id="UP000255193"/>
    </source>
</evidence>
<evidence type="ECO:0000313" key="3">
    <source>
        <dbReference type="EMBL" id="OBX77105.1"/>
    </source>
</evidence>
<dbReference type="Pfam" id="PF09917">
    <property type="entry name" value="DUF2147"/>
    <property type="match status" value="1"/>
</dbReference>
<name>A0A1B8QBJ6_9GAMM</name>
<accession>A0A1B8QBJ6</accession>
<dbReference type="EMBL" id="UGQA01000001">
    <property type="protein sequence ID" value="STY96167.1"/>
    <property type="molecule type" value="Genomic_DNA"/>
</dbReference>
<gene>
    <name evidence="3" type="ORF">A9308_07235</name>
    <name evidence="4" type="ORF">NCTC11091_01978</name>
</gene>
<evidence type="ECO:0000313" key="5">
    <source>
        <dbReference type="Proteomes" id="UP000092508"/>
    </source>
</evidence>
<dbReference type="PANTHER" id="PTHR36919:SF3">
    <property type="entry name" value="BLL5882 PROTEIN"/>
    <property type="match status" value="1"/>
</dbReference>
<dbReference type="InterPro" id="IPR019223">
    <property type="entry name" value="DUF2147"/>
</dbReference>
<dbReference type="Proteomes" id="UP000255193">
    <property type="component" value="Unassembled WGS sequence"/>
</dbReference>
<reference evidence="4 6" key="2">
    <citation type="submission" date="2018-06" db="EMBL/GenBank/DDBJ databases">
        <authorList>
            <consortium name="Pathogen Informatics"/>
            <person name="Doyle S."/>
        </authorList>
    </citation>
    <scope>NUCLEOTIDE SEQUENCE [LARGE SCALE GENOMIC DNA]</scope>
    <source>
        <strain evidence="4 6">NCTC11091</strain>
    </source>
</reference>
<dbReference type="AlphaFoldDB" id="A0A1B8QBJ6"/>
<feature type="chain" id="PRO_5008612254" evidence="1">
    <location>
        <begin position="22"/>
        <end position="126"/>
    </location>
</feature>
<dbReference type="Proteomes" id="UP000092508">
    <property type="component" value="Unassembled WGS sequence"/>
</dbReference>
<sequence length="126" mass="13082">MKLFSKTAIIALACASIPAFAAEPIVGVWQTFEDGKPKAQVQISDAGGALSGVVIDGNTDKAKTYIGRTVISGLKADGGGKYSGGTITDPVNGKSYKLTATLSGNNLALKGHLGPFSRTQNWKRVK</sequence>
<keyword evidence="1" id="KW-0732">Signal</keyword>
<dbReference type="Gene3D" id="2.40.128.520">
    <property type="match status" value="1"/>
</dbReference>
<evidence type="ECO:0000256" key="1">
    <source>
        <dbReference type="SAM" id="SignalP"/>
    </source>
</evidence>
<feature type="domain" description="DUF2147" evidence="2">
    <location>
        <begin position="27"/>
        <end position="124"/>
    </location>
</feature>
<proteinExistence type="predicted"/>
<evidence type="ECO:0000313" key="4">
    <source>
        <dbReference type="EMBL" id="STY96167.1"/>
    </source>
</evidence>
<dbReference type="EMBL" id="LZMZ01000025">
    <property type="protein sequence ID" value="OBX77105.1"/>
    <property type="molecule type" value="Genomic_DNA"/>
</dbReference>
<feature type="signal peptide" evidence="1">
    <location>
        <begin position="1"/>
        <end position="21"/>
    </location>
</feature>
<dbReference type="PANTHER" id="PTHR36919">
    <property type="entry name" value="BLR1215 PROTEIN"/>
    <property type="match status" value="1"/>
</dbReference>